<accession>A0AA90ST57</accession>
<evidence type="ECO:0000313" key="2">
    <source>
        <dbReference type="Proteomes" id="UP001178148"/>
    </source>
</evidence>
<name>A0AA90ST57_9GAMM</name>
<protein>
    <submittedName>
        <fullName evidence="1">Uncharacterized protein</fullName>
    </submittedName>
</protein>
<comment type="caution">
    <text evidence="1">The sequence shown here is derived from an EMBL/GenBank/DDBJ whole genome shotgun (WGS) entry which is preliminary data.</text>
</comment>
<reference evidence="1 2" key="1">
    <citation type="journal article" date="2023" name="bioRxiv">
        <title>An intranuclear bacterial parasite of deep-sea mussels expresses apoptosis inhibitors acquired from its host.</title>
        <authorList>
            <person name="Gonzalez Porras M.A."/>
            <person name="Assie A."/>
            <person name="Tietjen M."/>
            <person name="Violette M."/>
            <person name="Kleiner M."/>
            <person name="Gruber-Vodicka H."/>
            <person name="Dubilier N."/>
            <person name="Leisch N."/>
        </authorList>
    </citation>
    <scope>NUCLEOTIDE SEQUENCE [LARGE SCALE GENOMIC DNA]</scope>
    <source>
        <strain evidence="1">IAP13</strain>
    </source>
</reference>
<evidence type="ECO:0000313" key="1">
    <source>
        <dbReference type="EMBL" id="MDP0589184.1"/>
    </source>
</evidence>
<keyword evidence="2" id="KW-1185">Reference proteome</keyword>
<dbReference type="Proteomes" id="UP001178148">
    <property type="component" value="Unassembled WGS sequence"/>
</dbReference>
<dbReference type="AlphaFoldDB" id="A0AA90ST57"/>
<gene>
    <name evidence="1" type="ORF">QS748_08310</name>
</gene>
<proteinExistence type="predicted"/>
<sequence length="348" mass="40473">MINAKKTRIQFKDSRQDVTGLIVNKKPNVKKEYWRTVKSQCNRLFRTGEFIKKTDKGELKGNNNVLEGQLNFIDQVDLYNRRRQKPPLNPIYQRVGTNNAKDLLSGREKTFRKFLFYRLFYANTAPTILCEGKTDNIYLKCAISKLVGHYPSLAKGKTKTDPYKLLVRFVKYSNRTRFLLQLHGGVSYLCKFTNYFDKHYQFYKAPLPKEPVIMILDNDSGPTDLLNAAEKHGSEIIYPKKITKEEGMRKADFIHVMHNLYIVLTPLGKAKETEIEDLFDPDTKEIKLRGKSFNPGKNFDKDSEYGKEYFAKKVVKAQKVDINFDGFKPLLDRVTEVIKHYQGIVSDR</sequence>
<organism evidence="1 2">
    <name type="scientific">Candidatus Endonucleibacter bathymodioli</name>
    <dbReference type="NCBI Taxonomy" id="539814"/>
    <lineage>
        <taxon>Bacteria</taxon>
        <taxon>Pseudomonadati</taxon>
        <taxon>Pseudomonadota</taxon>
        <taxon>Gammaproteobacteria</taxon>
        <taxon>Oceanospirillales</taxon>
        <taxon>Endozoicomonadaceae</taxon>
        <taxon>Candidatus Endonucleibacter</taxon>
    </lineage>
</organism>
<dbReference type="EMBL" id="JASXSV010000010">
    <property type="protein sequence ID" value="MDP0589184.1"/>
    <property type="molecule type" value="Genomic_DNA"/>
</dbReference>